<keyword evidence="4" id="KW-0413">Isomerase</keyword>
<evidence type="ECO:0000256" key="5">
    <source>
        <dbReference type="SAM" id="Coils"/>
    </source>
</evidence>
<dbReference type="GO" id="GO:0003917">
    <property type="term" value="F:DNA topoisomerase type I (single strand cut, ATP-independent) activity"/>
    <property type="evidence" value="ECO:0007669"/>
    <property type="project" value="InterPro"/>
</dbReference>
<dbReference type="FunFam" id="2.170.11.10:FF:000001">
    <property type="entry name" value="DNA topoisomerase I"/>
    <property type="match status" value="1"/>
</dbReference>
<keyword evidence="8" id="KW-1185">Reference proteome</keyword>
<dbReference type="GO" id="GO:0005730">
    <property type="term" value="C:nucleolus"/>
    <property type="evidence" value="ECO:0007669"/>
    <property type="project" value="TreeGrafter"/>
</dbReference>
<evidence type="ECO:0000259" key="6">
    <source>
        <dbReference type="SMART" id="SM00435"/>
    </source>
</evidence>
<protein>
    <recommendedName>
        <fullName evidence="6">DNA topoisomerase I eukaryotic-type domain-containing protein</fullName>
    </recommendedName>
</protein>
<accession>A0A7I8V952</accession>
<keyword evidence="2" id="KW-0799">Topoisomerase</keyword>
<dbReference type="GO" id="GO:0006260">
    <property type="term" value="P:DNA replication"/>
    <property type="evidence" value="ECO:0007669"/>
    <property type="project" value="TreeGrafter"/>
</dbReference>
<dbReference type="EMBL" id="CAJFCJ010000001">
    <property type="protein sequence ID" value="CAD5111129.1"/>
    <property type="molecule type" value="Genomic_DNA"/>
</dbReference>
<dbReference type="InterPro" id="IPR036202">
    <property type="entry name" value="TopoI_DNA-bd_euk_N_sf"/>
</dbReference>
<evidence type="ECO:0000313" key="7">
    <source>
        <dbReference type="EMBL" id="CAD5111129.1"/>
    </source>
</evidence>
<dbReference type="Pfam" id="PF02919">
    <property type="entry name" value="Topoisom_I_N"/>
    <property type="match status" value="1"/>
</dbReference>
<dbReference type="Proteomes" id="UP000549394">
    <property type="component" value="Unassembled WGS sequence"/>
</dbReference>
<dbReference type="GO" id="GO:0003677">
    <property type="term" value="F:DNA binding"/>
    <property type="evidence" value="ECO:0007669"/>
    <property type="project" value="UniProtKB-KW"/>
</dbReference>
<name>A0A7I8V952_9ANNE</name>
<dbReference type="FunFam" id="1.10.10.41:FF:000001">
    <property type="entry name" value="DNA topoisomerase I"/>
    <property type="match status" value="1"/>
</dbReference>
<reference evidence="7 8" key="1">
    <citation type="submission" date="2020-08" db="EMBL/GenBank/DDBJ databases">
        <authorList>
            <person name="Hejnol A."/>
        </authorList>
    </citation>
    <scope>NUCLEOTIDE SEQUENCE [LARGE SCALE GENOMIC DNA]</scope>
</reference>
<dbReference type="PANTHER" id="PTHR10290:SF3">
    <property type="entry name" value="DNA TOPOISOMERASE 1"/>
    <property type="match status" value="1"/>
</dbReference>
<comment type="caution">
    <text evidence="7">The sequence shown here is derived from an EMBL/GenBank/DDBJ whole genome shotgun (WGS) entry which is preliminary data.</text>
</comment>
<evidence type="ECO:0000256" key="4">
    <source>
        <dbReference type="ARBA" id="ARBA00023235"/>
    </source>
</evidence>
<feature type="coiled-coil region" evidence="5">
    <location>
        <begin position="104"/>
        <end position="131"/>
    </location>
</feature>
<proteinExistence type="inferred from homology"/>
<dbReference type="Gene3D" id="1.10.10.41">
    <property type="entry name" value="Yeast DNA topoisomerase - domain 1"/>
    <property type="match status" value="1"/>
</dbReference>
<dbReference type="PANTHER" id="PTHR10290">
    <property type="entry name" value="DNA TOPOISOMERASE I"/>
    <property type="match status" value="1"/>
</dbReference>
<keyword evidence="5" id="KW-0175">Coiled coil</keyword>
<evidence type="ECO:0000256" key="3">
    <source>
        <dbReference type="ARBA" id="ARBA00023125"/>
    </source>
</evidence>
<dbReference type="GO" id="GO:0007059">
    <property type="term" value="P:chromosome segregation"/>
    <property type="evidence" value="ECO:0007669"/>
    <property type="project" value="TreeGrafter"/>
</dbReference>
<dbReference type="SUPFAM" id="SSF56741">
    <property type="entry name" value="Eukaryotic DNA topoisomerase I, N-terminal DNA-binding fragment"/>
    <property type="match status" value="1"/>
</dbReference>
<dbReference type="SMART" id="SM00435">
    <property type="entry name" value="TOPEUc"/>
    <property type="match status" value="1"/>
</dbReference>
<comment type="similarity">
    <text evidence="1">Belongs to the type IB topoisomerase family.</text>
</comment>
<dbReference type="Gene3D" id="2.170.11.10">
    <property type="entry name" value="DNA Topoisomerase I, domain 2"/>
    <property type="match status" value="1"/>
</dbReference>
<dbReference type="InterPro" id="IPR048045">
    <property type="entry name" value="Topoisomer_I_DNA-bd"/>
</dbReference>
<dbReference type="InterPro" id="IPR051062">
    <property type="entry name" value="Topoisomerase_IB"/>
</dbReference>
<feature type="domain" description="DNA topoisomerase I eukaryotic-type" evidence="6">
    <location>
        <begin position="154"/>
        <end position="245"/>
    </location>
</feature>
<dbReference type="InterPro" id="IPR013499">
    <property type="entry name" value="TopoI_euk"/>
</dbReference>
<evidence type="ECO:0000256" key="1">
    <source>
        <dbReference type="ARBA" id="ARBA00006645"/>
    </source>
</evidence>
<dbReference type="CDD" id="cd03488">
    <property type="entry name" value="Topoisomer_IB_N_htopoI_like"/>
    <property type="match status" value="1"/>
</dbReference>
<dbReference type="GO" id="GO:0005694">
    <property type="term" value="C:chromosome"/>
    <property type="evidence" value="ECO:0007669"/>
    <property type="project" value="InterPro"/>
</dbReference>
<dbReference type="AlphaFoldDB" id="A0A7I8V952"/>
<dbReference type="InterPro" id="IPR013030">
    <property type="entry name" value="DNA_topo_DNA_db_N_dom2"/>
</dbReference>
<dbReference type="GO" id="GO:0006265">
    <property type="term" value="P:DNA topological change"/>
    <property type="evidence" value="ECO:0007669"/>
    <property type="project" value="InterPro"/>
</dbReference>
<gene>
    <name evidence="7" type="ORF">DGYR_LOCUS461</name>
</gene>
<evidence type="ECO:0000313" key="8">
    <source>
        <dbReference type="Proteomes" id="UP000549394"/>
    </source>
</evidence>
<organism evidence="7 8">
    <name type="scientific">Dimorphilus gyrociliatus</name>
    <dbReference type="NCBI Taxonomy" id="2664684"/>
    <lineage>
        <taxon>Eukaryota</taxon>
        <taxon>Metazoa</taxon>
        <taxon>Spiralia</taxon>
        <taxon>Lophotrochozoa</taxon>
        <taxon>Annelida</taxon>
        <taxon>Polychaeta</taxon>
        <taxon>Polychaeta incertae sedis</taxon>
        <taxon>Dinophilidae</taxon>
        <taxon>Dimorphilus</taxon>
    </lineage>
</organism>
<dbReference type="InterPro" id="IPR008336">
    <property type="entry name" value="TopoI_DNA-bd_euk"/>
</dbReference>
<evidence type="ECO:0000256" key="2">
    <source>
        <dbReference type="ARBA" id="ARBA00023029"/>
    </source>
</evidence>
<dbReference type="InterPro" id="IPR013034">
    <property type="entry name" value="DNA_topo_DNA_db_N_dom1"/>
</dbReference>
<keyword evidence="3" id="KW-0238">DNA-binding</keyword>
<sequence length="245" mass="29043">MATKTEDKVRWNFLEHNGVVFAPDYERIPDDVRFSYNGEIMKLSEAAEEMATFYAKMLGHDYASKKIFNDNFFRDWRKTMTTEERLKITDLSKCDFREMHEYFLKKTEERKAMTKEEKQEIKKKNEEIMKEYGFYTIDGRTEKIGNFKIEPPGLFRGRGDHPKQGCLKKRVQPEDVIINCSKDSKIPEAPPGHKWKEVRHDNTVTWLACWTDNIQGHIKYMMQSTIDNQSTFNIEKLEISSEDKK</sequence>
<dbReference type="OrthoDB" id="47179at2759"/>